<sequence>MIKRHAEWLLTKINNFLIRTCLEYSEEPERIMYFTQTINLPRKNSSTNNYELNDLAKKLELAIKI</sequence>
<keyword evidence="2" id="KW-1185">Reference proteome</keyword>
<dbReference type="EMBL" id="REGN01004122">
    <property type="protein sequence ID" value="RNA19012.1"/>
    <property type="molecule type" value="Genomic_DNA"/>
</dbReference>
<gene>
    <name evidence="1" type="ORF">BpHYR1_034635</name>
</gene>
<dbReference type="AlphaFoldDB" id="A0A3M7R5Z6"/>
<organism evidence="1 2">
    <name type="scientific">Brachionus plicatilis</name>
    <name type="common">Marine rotifer</name>
    <name type="synonym">Brachionus muelleri</name>
    <dbReference type="NCBI Taxonomy" id="10195"/>
    <lineage>
        <taxon>Eukaryota</taxon>
        <taxon>Metazoa</taxon>
        <taxon>Spiralia</taxon>
        <taxon>Gnathifera</taxon>
        <taxon>Rotifera</taxon>
        <taxon>Eurotatoria</taxon>
        <taxon>Monogononta</taxon>
        <taxon>Pseudotrocha</taxon>
        <taxon>Ploima</taxon>
        <taxon>Brachionidae</taxon>
        <taxon>Brachionus</taxon>
    </lineage>
</organism>
<name>A0A3M7R5Z6_BRAPC</name>
<comment type="caution">
    <text evidence="1">The sequence shown here is derived from an EMBL/GenBank/DDBJ whole genome shotgun (WGS) entry which is preliminary data.</text>
</comment>
<protein>
    <submittedName>
        <fullName evidence="1">Uncharacterized protein</fullName>
    </submittedName>
</protein>
<dbReference type="Proteomes" id="UP000276133">
    <property type="component" value="Unassembled WGS sequence"/>
</dbReference>
<proteinExistence type="predicted"/>
<accession>A0A3M7R5Z6</accession>
<reference evidence="1 2" key="1">
    <citation type="journal article" date="2018" name="Sci. Rep.">
        <title>Genomic signatures of local adaptation to the degree of environmental predictability in rotifers.</title>
        <authorList>
            <person name="Franch-Gras L."/>
            <person name="Hahn C."/>
            <person name="Garcia-Roger E.M."/>
            <person name="Carmona M.J."/>
            <person name="Serra M."/>
            <person name="Gomez A."/>
        </authorList>
    </citation>
    <scope>NUCLEOTIDE SEQUENCE [LARGE SCALE GENOMIC DNA]</scope>
    <source>
        <strain evidence="1">HYR1</strain>
    </source>
</reference>
<evidence type="ECO:0000313" key="2">
    <source>
        <dbReference type="Proteomes" id="UP000276133"/>
    </source>
</evidence>
<evidence type="ECO:0000313" key="1">
    <source>
        <dbReference type="EMBL" id="RNA19012.1"/>
    </source>
</evidence>